<protein>
    <submittedName>
        <fullName evidence="1">Uncharacterized protein</fullName>
    </submittedName>
</protein>
<reference evidence="1" key="1">
    <citation type="submission" date="2021-12" db="EMBL/GenBank/DDBJ databases">
        <authorList>
            <person name="King R."/>
        </authorList>
    </citation>
    <scope>NUCLEOTIDE SEQUENCE</scope>
</reference>
<evidence type="ECO:0000313" key="2">
    <source>
        <dbReference type="Proteomes" id="UP001154078"/>
    </source>
</evidence>
<evidence type="ECO:0000313" key="1">
    <source>
        <dbReference type="EMBL" id="CAH0551073.1"/>
    </source>
</evidence>
<sequence>MVTRLAWMAHKLVSSKRPTKYASLASCNAMTAELWKRKVADVHQTRDGHLLISLSEGSAKDVAKIFAEGKVGEKVEALMGERRTTLMMTNIEAALGEAEIKAAIVEQTRAAAEDIEVRDLRG</sequence>
<organism evidence="1 2">
    <name type="scientific">Brassicogethes aeneus</name>
    <name type="common">Rape pollen beetle</name>
    <name type="synonym">Meligethes aeneus</name>
    <dbReference type="NCBI Taxonomy" id="1431903"/>
    <lineage>
        <taxon>Eukaryota</taxon>
        <taxon>Metazoa</taxon>
        <taxon>Ecdysozoa</taxon>
        <taxon>Arthropoda</taxon>
        <taxon>Hexapoda</taxon>
        <taxon>Insecta</taxon>
        <taxon>Pterygota</taxon>
        <taxon>Neoptera</taxon>
        <taxon>Endopterygota</taxon>
        <taxon>Coleoptera</taxon>
        <taxon>Polyphaga</taxon>
        <taxon>Cucujiformia</taxon>
        <taxon>Nitidulidae</taxon>
        <taxon>Meligethinae</taxon>
        <taxon>Brassicogethes</taxon>
    </lineage>
</organism>
<accession>A0A9P0FEI1</accession>
<keyword evidence="2" id="KW-1185">Reference proteome</keyword>
<dbReference type="AlphaFoldDB" id="A0A9P0FEI1"/>
<proteinExistence type="predicted"/>
<name>A0A9P0FEI1_BRAAE</name>
<dbReference type="EMBL" id="OV121133">
    <property type="protein sequence ID" value="CAH0551073.1"/>
    <property type="molecule type" value="Genomic_DNA"/>
</dbReference>
<dbReference type="OrthoDB" id="654462at2759"/>
<dbReference type="Proteomes" id="UP001154078">
    <property type="component" value="Chromosome 2"/>
</dbReference>
<gene>
    <name evidence="1" type="ORF">MELIAE_LOCUS3755</name>
</gene>